<protein>
    <submittedName>
        <fullName evidence="2">Acetyl esterase/lipase</fullName>
    </submittedName>
</protein>
<name>A0ABR9J1T7_RHIVS</name>
<comment type="caution">
    <text evidence="2">The sequence shown here is derived from an EMBL/GenBank/DDBJ whole genome shotgun (WGS) entry which is preliminary data.</text>
</comment>
<dbReference type="PANTHER" id="PTHR10824">
    <property type="entry name" value="ACYL-COENZYME A THIOESTERASE-RELATED"/>
    <property type="match status" value="1"/>
</dbReference>
<sequence length="289" mass="31221">MVTSMADGCKIERLEGRINGAFVSRSDAAEIGVVVLSGSSGRVDIDRARLFAETGAKALALRWFGAAGQSPGICEIPLETFCDATDFLMSRGCRRIVFVGTSKGAEAALLVATLDPRVNTVIAISPSSVVWGNIGPGKDGREWPERSSWSWKGEPLDFVPADPAWERDYRDGLVSYRSFFERCLETDGETLWRAQIPIEKATADLVLVAGGDDALWPSERFARELASRREKSGRPVSLVVDPEAGHRVLLPGEITPRSRLHAHGGSDVSDAKLGLMAWAAIEAALSPKD</sequence>
<dbReference type="InterPro" id="IPR029058">
    <property type="entry name" value="AB_hydrolase_fold"/>
</dbReference>
<reference evidence="2 3" key="1">
    <citation type="submission" date="2020-10" db="EMBL/GenBank/DDBJ databases">
        <title>Sequencing the genomes of 1000 actinobacteria strains.</title>
        <authorList>
            <person name="Klenk H.-P."/>
        </authorList>
    </citation>
    <scope>NUCLEOTIDE SEQUENCE [LARGE SCALE GENOMIC DNA]</scope>
    <source>
        <strain evidence="2 3">DSM 7307</strain>
    </source>
</reference>
<dbReference type="Proteomes" id="UP000620262">
    <property type="component" value="Unassembled WGS sequence"/>
</dbReference>
<dbReference type="RefSeq" id="WP_246517654.1">
    <property type="nucleotide sequence ID" value="NZ_BAAAVL010000008.1"/>
</dbReference>
<accession>A0ABR9J1T7</accession>
<organism evidence="2 3">
    <name type="scientific">Rhizobium viscosum</name>
    <name type="common">Arthrobacter viscosus</name>
    <dbReference type="NCBI Taxonomy" id="1673"/>
    <lineage>
        <taxon>Bacteria</taxon>
        <taxon>Pseudomonadati</taxon>
        <taxon>Pseudomonadota</taxon>
        <taxon>Alphaproteobacteria</taxon>
        <taxon>Hyphomicrobiales</taxon>
        <taxon>Rhizobiaceae</taxon>
        <taxon>Rhizobium/Agrobacterium group</taxon>
        <taxon>Rhizobium</taxon>
    </lineage>
</organism>
<evidence type="ECO:0000259" key="1">
    <source>
        <dbReference type="Pfam" id="PF08840"/>
    </source>
</evidence>
<gene>
    <name evidence="2" type="ORF">H4W29_006690</name>
</gene>
<dbReference type="Gene3D" id="3.40.50.1820">
    <property type="entry name" value="alpha/beta hydrolase"/>
    <property type="match status" value="1"/>
</dbReference>
<dbReference type="Pfam" id="PF08840">
    <property type="entry name" value="BAAT_C"/>
    <property type="match status" value="1"/>
</dbReference>
<evidence type="ECO:0000313" key="2">
    <source>
        <dbReference type="EMBL" id="MBE1509443.1"/>
    </source>
</evidence>
<proteinExistence type="predicted"/>
<feature type="domain" description="BAAT/Acyl-CoA thioester hydrolase C-terminal" evidence="1">
    <location>
        <begin position="76"/>
        <end position="251"/>
    </location>
</feature>
<dbReference type="InterPro" id="IPR014940">
    <property type="entry name" value="BAAT_C"/>
</dbReference>
<keyword evidence="3" id="KW-1185">Reference proteome</keyword>
<dbReference type="EMBL" id="JADBEC010000003">
    <property type="protein sequence ID" value="MBE1509443.1"/>
    <property type="molecule type" value="Genomic_DNA"/>
</dbReference>
<dbReference type="PANTHER" id="PTHR10824:SF4">
    <property type="entry name" value="ACYL-COENZYME A THIOESTERASE 1-LIKE"/>
    <property type="match status" value="1"/>
</dbReference>
<evidence type="ECO:0000313" key="3">
    <source>
        <dbReference type="Proteomes" id="UP000620262"/>
    </source>
</evidence>
<dbReference type="SUPFAM" id="SSF53474">
    <property type="entry name" value="alpha/beta-Hydrolases"/>
    <property type="match status" value="1"/>
</dbReference>